<keyword evidence="4" id="KW-1185">Reference proteome</keyword>
<dbReference type="AlphaFoldDB" id="A0A839EWI5"/>
<feature type="coiled-coil region" evidence="1">
    <location>
        <begin position="169"/>
        <end position="206"/>
    </location>
</feature>
<evidence type="ECO:0000313" key="3">
    <source>
        <dbReference type="EMBL" id="MBA8880880.1"/>
    </source>
</evidence>
<dbReference type="Proteomes" id="UP000549052">
    <property type="component" value="Unassembled WGS sequence"/>
</dbReference>
<gene>
    <name evidence="3" type="ORF">FHW16_004615</name>
</gene>
<evidence type="ECO:0000256" key="2">
    <source>
        <dbReference type="SAM" id="MobiDB-lite"/>
    </source>
</evidence>
<accession>A0A839EWI5</accession>
<feature type="region of interest" description="Disordered" evidence="2">
    <location>
        <begin position="131"/>
        <end position="167"/>
    </location>
</feature>
<proteinExistence type="predicted"/>
<dbReference type="RefSeq" id="WP_182551517.1">
    <property type="nucleotide sequence ID" value="NZ_JACGXN010000010.1"/>
</dbReference>
<reference evidence="3 4" key="1">
    <citation type="submission" date="2020-07" db="EMBL/GenBank/DDBJ databases">
        <title>Genomic Encyclopedia of Type Strains, Phase IV (KMG-V): Genome sequencing to study the core and pangenomes of soil and plant-associated prokaryotes.</title>
        <authorList>
            <person name="Whitman W."/>
        </authorList>
    </citation>
    <scope>NUCLEOTIDE SEQUENCE [LARGE SCALE GENOMIC DNA]</scope>
    <source>
        <strain evidence="3 4">AN3</strain>
    </source>
</reference>
<keyword evidence="1" id="KW-0175">Coiled coil</keyword>
<evidence type="ECO:0000256" key="1">
    <source>
        <dbReference type="SAM" id="Coils"/>
    </source>
</evidence>
<name>A0A839EWI5_9HYPH</name>
<feature type="region of interest" description="Disordered" evidence="2">
    <location>
        <begin position="1"/>
        <end position="25"/>
    </location>
</feature>
<organism evidence="3 4">
    <name type="scientific">Phyllobacterium myrsinacearum</name>
    <dbReference type="NCBI Taxonomy" id="28101"/>
    <lineage>
        <taxon>Bacteria</taxon>
        <taxon>Pseudomonadati</taxon>
        <taxon>Pseudomonadota</taxon>
        <taxon>Alphaproteobacteria</taxon>
        <taxon>Hyphomicrobiales</taxon>
        <taxon>Phyllobacteriaceae</taxon>
        <taxon>Phyllobacterium</taxon>
    </lineage>
</organism>
<protein>
    <submittedName>
        <fullName evidence="3">Uncharacterized protein</fullName>
    </submittedName>
</protein>
<sequence>MKKAQRGFAIEYKSSRRKSEPKSNSIWGNINLTAVVQDMQEEKSSFLQVDAQSISPAGEGNLPAGDPAELFLTEMSVHQTTVPNLEETIMADEDTTIDAGAPANVAPAAPKMQRKPRARKAVAEAGPVEIGVGTAAGKQKNARKPRSDQGKSRAKRLPISHASKTAQTVTALTSAAIDEIADLEELEEENRKLRALLAEKLRAENAELRKRLNLG</sequence>
<dbReference type="EMBL" id="JACGXN010000010">
    <property type="protein sequence ID" value="MBA8880880.1"/>
    <property type="molecule type" value="Genomic_DNA"/>
</dbReference>
<comment type="caution">
    <text evidence="3">The sequence shown here is derived from an EMBL/GenBank/DDBJ whole genome shotgun (WGS) entry which is preliminary data.</text>
</comment>
<evidence type="ECO:0000313" key="4">
    <source>
        <dbReference type="Proteomes" id="UP000549052"/>
    </source>
</evidence>